<gene>
    <name evidence="1" type="ORF">GMARGA_LOCUS7251</name>
</gene>
<evidence type="ECO:0000313" key="2">
    <source>
        <dbReference type="Proteomes" id="UP000789901"/>
    </source>
</evidence>
<sequence>MYVRCIFSSTSNNIYKNNQRSQALVQVSKQHTTKIQKNGTTHET</sequence>
<dbReference type="EMBL" id="CAJVQB010003464">
    <property type="protein sequence ID" value="CAG8608850.1"/>
    <property type="molecule type" value="Genomic_DNA"/>
</dbReference>
<reference evidence="1 2" key="1">
    <citation type="submission" date="2021-06" db="EMBL/GenBank/DDBJ databases">
        <authorList>
            <person name="Kallberg Y."/>
            <person name="Tangrot J."/>
            <person name="Rosling A."/>
        </authorList>
    </citation>
    <scope>NUCLEOTIDE SEQUENCE [LARGE SCALE GENOMIC DNA]</scope>
    <source>
        <strain evidence="1 2">120-4 pot B 10/14</strain>
    </source>
</reference>
<comment type="caution">
    <text evidence="1">The sequence shown here is derived from an EMBL/GenBank/DDBJ whole genome shotgun (WGS) entry which is preliminary data.</text>
</comment>
<name>A0ABN7UJ02_GIGMA</name>
<proteinExistence type="predicted"/>
<evidence type="ECO:0000313" key="1">
    <source>
        <dbReference type="EMBL" id="CAG8608850.1"/>
    </source>
</evidence>
<accession>A0ABN7UJ02</accession>
<protein>
    <submittedName>
        <fullName evidence="1">37521_t:CDS:1</fullName>
    </submittedName>
</protein>
<keyword evidence="2" id="KW-1185">Reference proteome</keyword>
<organism evidence="1 2">
    <name type="scientific">Gigaspora margarita</name>
    <dbReference type="NCBI Taxonomy" id="4874"/>
    <lineage>
        <taxon>Eukaryota</taxon>
        <taxon>Fungi</taxon>
        <taxon>Fungi incertae sedis</taxon>
        <taxon>Mucoromycota</taxon>
        <taxon>Glomeromycotina</taxon>
        <taxon>Glomeromycetes</taxon>
        <taxon>Diversisporales</taxon>
        <taxon>Gigasporaceae</taxon>
        <taxon>Gigaspora</taxon>
    </lineage>
</organism>
<dbReference type="Proteomes" id="UP000789901">
    <property type="component" value="Unassembled WGS sequence"/>
</dbReference>